<reference evidence="1 2" key="2">
    <citation type="submission" date="2018-11" db="EMBL/GenBank/DDBJ databases">
        <authorList>
            <consortium name="Pathogen Informatics"/>
        </authorList>
    </citation>
    <scope>NUCLEOTIDE SEQUENCE [LARGE SCALE GENOMIC DNA]</scope>
    <source>
        <strain evidence="1 2">NST_G2</strain>
    </source>
</reference>
<dbReference type="OrthoDB" id="6274432at2759"/>
<evidence type="ECO:0000313" key="2">
    <source>
        <dbReference type="Proteomes" id="UP000275846"/>
    </source>
</evidence>
<sequence length="178" mass="20361">MQGASEIIARQLNRLGIHIALKPASSLRTTSSRIKDFIPKDQQSKQFIANYSYVYVRRLSTRINEHKLAVRRPDPLSLVFAHVLECDYRFNWDKTEVVAMANTKRAKEFFEAWYFCVVRINRHVDLDVHYKGLSSRLATPVQIPHQQPAIQRPGVRLIRHQSSHCSTEGSSCSASPSA</sequence>
<proteinExistence type="predicted"/>
<name>A0A183SXY6_SCHSO</name>
<gene>
    <name evidence="1" type="ORF">SSLN_LOCUS9084</name>
</gene>
<protein>
    <submittedName>
        <fullName evidence="1 3">Uncharacterized protein</fullName>
    </submittedName>
</protein>
<reference evidence="3" key="1">
    <citation type="submission" date="2016-06" db="UniProtKB">
        <authorList>
            <consortium name="WormBaseParasite"/>
        </authorList>
    </citation>
    <scope>IDENTIFICATION</scope>
</reference>
<evidence type="ECO:0000313" key="1">
    <source>
        <dbReference type="EMBL" id="VDL95469.1"/>
    </source>
</evidence>
<dbReference type="EMBL" id="UYSU01035031">
    <property type="protein sequence ID" value="VDL95469.1"/>
    <property type="molecule type" value="Genomic_DNA"/>
</dbReference>
<dbReference type="Proteomes" id="UP000275846">
    <property type="component" value="Unassembled WGS sequence"/>
</dbReference>
<dbReference type="WBParaSite" id="SSLN_0000943301-mRNA-1">
    <property type="protein sequence ID" value="SSLN_0000943301-mRNA-1"/>
    <property type="gene ID" value="SSLN_0000943301"/>
</dbReference>
<evidence type="ECO:0000313" key="3">
    <source>
        <dbReference type="WBParaSite" id="SSLN_0000943301-mRNA-1"/>
    </source>
</evidence>
<keyword evidence="2" id="KW-1185">Reference proteome</keyword>
<dbReference type="AlphaFoldDB" id="A0A183SXY6"/>
<organism evidence="3">
    <name type="scientific">Schistocephalus solidus</name>
    <name type="common">Tapeworm</name>
    <dbReference type="NCBI Taxonomy" id="70667"/>
    <lineage>
        <taxon>Eukaryota</taxon>
        <taxon>Metazoa</taxon>
        <taxon>Spiralia</taxon>
        <taxon>Lophotrochozoa</taxon>
        <taxon>Platyhelminthes</taxon>
        <taxon>Cestoda</taxon>
        <taxon>Eucestoda</taxon>
        <taxon>Diphyllobothriidea</taxon>
        <taxon>Diphyllobothriidae</taxon>
        <taxon>Schistocephalus</taxon>
    </lineage>
</organism>
<accession>A0A183SXY6</accession>